<dbReference type="EMBL" id="JACBXS010000017">
    <property type="protein sequence ID" value="NYS25310.1"/>
    <property type="molecule type" value="Genomic_DNA"/>
</dbReference>
<sequence length="147" mass="15878">MRKILMLAAAAIMTGPLGGTAALAGDPEAGEQNFRQCASCHGIVDPEGNVIQRLAPTGPNLWGVIGRQAGAYEGYERFSSAMVEAGEQGLVWDEETFVAYVEDPVGYLREFLDDSRARGNMNHRLRGSAEDLYAYLATFGAEEDDDS</sequence>
<keyword evidence="2 4" id="KW-0479">Metal-binding</keyword>
<protein>
    <submittedName>
        <fullName evidence="7">C-type cytochrome</fullName>
    </submittedName>
</protein>
<evidence type="ECO:0000256" key="2">
    <source>
        <dbReference type="ARBA" id="ARBA00022723"/>
    </source>
</evidence>
<evidence type="ECO:0000256" key="1">
    <source>
        <dbReference type="ARBA" id="ARBA00022617"/>
    </source>
</evidence>
<keyword evidence="3 4" id="KW-0408">Iron</keyword>
<feature type="signal peptide" evidence="5">
    <location>
        <begin position="1"/>
        <end position="24"/>
    </location>
</feature>
<dbReference type="PROSITE" id="PS51007">
    <property type="entry name" value="CYTC"/>
    <property type="match status" value="1"/>
</dbReference>
<gene>
    <name evidence="7" type="ORF">HUK65_09930</name>
</gene>
<evidence type="ECO:0000256" key="4">
    <source>
        <dbReference type="PROSITE-ProRule" id="PRU00433"/>
    </source>
</evidence>
<dbReference type="GO" id="GO:0046872">
    <property type="term" value="F:metal ion binding"/>
    <property type="evidence" value="ECO:0007669"/>
    <property type="project" value="UniProtKB-KW"/>
</dbReference>
<comment type="caution">
    <text evidence="7">The sequence shown here is derived from an EMBL/GenBank/DDBJ whole genome shotgun (WGS) entry which is preliminary data.</text>
</comment>
<evidence type="ECO:0000259" key="6">
    <source>
        <dbReference type="PROSITE" id="PS51007"/>
    </source>
</evidence>
<evidence type="ECO:0000256" key="5">
    <source>
        <dbReference type="SAM" id="SignalP"/>
    </source>
</evidence>
<keyword evidence="8" id="KW-1185">Reference proteome</keyword>
<name>A0A7Z0KYK7_9RHOB</name>
<evidence type="ECO:0000256" key="3">
    <source>
        <dbReference type="ARBA" id="ARBA00023004"/>
    </source>
</evidence>
<feature type="chain" id="PRO_5031233072" evidence="5">
    <location>
        <begin position="25"/>
        <end position="147"/>
    </location>
</feature>
<dbReference type="RefSeq" id="WP_179906012.1">
    <property type="nucleotide sequence ID" value="NZ_JACBXS010000017.1"/>
</dbReference>
<dbReference type="AlphaFoldDB" id="A0A7Z0KYK7"/>
<dbReference type="SUPFAM" id="SSF46626">
    <property type="entry name" value="Cytochrome c"/>
    <property type="match status" value="1"/>
</dbReference>
<proteinExistence type="predicted"/>
<dbReference type="GO" id="GO:0020037">
    <property type="term" value="F:heme binding"/>
    <property type="evidence" value="ECO:0007669"/>
    <property type="project" value="InterPro"/>
</dbReference>
<evidence type="ECO:0000313" key="8">
    <source>
        <dbReference type="Proteomes" id="UP000529417"/>
    </source>
</evidence>
<evidence type="ECO:0000313" key="7">
    <source>
        <dbReference type="EMBL" id="NYS25310.1"/>
    </source>
</evidence>
<organism evidence="7 8">
    <name type="scientific">Rhabdonatronobacter sediminivivens</name>
    <dbReference type="NCBI Taxonomy" id="2743469"/>
    <lineage>
        <taxon>Bacteria</taxon>
        <taxon>Pseudomonadati</taxon>
        <taxon>Pseudomonadota</taxon>
        <taxon>Alphaproteobacteria</taxon>
        <taxon>Rhodobacterales</taxon>
        <taxon>Paracoccaceae</taxon>
        <taxon>Rhabdonatronobacter</taxon>
    </lineage>
</organism>
<feature type="domain" description="Cytochrome c" evidence="6">
    <location>
        <begin position="25"/>
        <end position="140"/>
    </location>
</feature>
<keyword evidence="1 4" id="KW-0349">Heme</keyword>
<accession>A0A7Z0KYK7</accession>
<dbReference type="InterPro" id="IPR036909">
    <property type="entry name" value="Cyt_c-like_dom_sf"/>
</dbReference>
<dbReference type="InterPro" id="IPR009056">
    <property type="entry name" value="Cyt_c-like_dom"/>
</dbReference>
<keyword evidence="5" id="KW-0732">Signal</keyword>
<dbReference type="Proteomes" id="UP000529417">
    <property type="component" value="Unassembled WGS sequence"/>
</dbReference>
<dbReference type="Gene3D" id="1.10.760.10">
    <property type="entry name" value="Cytochrome c-like domain"/>
    <property type="match status" value="1"/>
</dbReference>
<reference evidence="7 8" key="1">
    <citation type="journal article" date="2000" name="Arch. Microbiol.">
        <title>Rhodobaca bogoriensis gen. nov. and sp. nov., an alkaliphilic purple nonsulfur bacterium from African Rift Valley soda lakes.</title>
        <authorList>
            <person name="Milford A.D."/>
            <person name="Achenbach L.A."/>
            <person name="Jung D.O."/>
            <person name="Madigan M.T."/>
        </authorList>
    </citation>
    <scope>NUCLEOTIDE SEQUENCE [LARGE SCALE GENOMIC DNA]</scope>
    <source>
        <strain evidence="7 8">2376</strain>
    </source>
</reference>
<dbReference type="GO" id="GO:0009055">
    <property type="term" value="F:electron transfer activity"/>
    <property type="evidence" value="ECO:0007669"/>
    <property type="project" value="InterPro"/>
</dbReference>